<evidence type="ECO:0000256" key="6">
    <source>
        <dbReference type="ARBA" id="ARBA00023136"/>
    </source>
</evidence>
<evidence type="ECO:0000256" key="2">
    <source>
        <dbReference type="ARBA" id="ARBA00009045"/>
    </source>
</evidence>
<feature type="transmembrane region" description="Helical" evidence="7">
    <location>
        <begin position="15"/>
        <end position="34"/>
    </location>
</feature>
<evidence type="ECO:0000256" key="5">
    <source>
        <dbReference type="ARBA" id="ARBA00022989"/>
    </source>
</evidence>
<dbReference type="EMBL" id="DTLI01000096">
    <property type="protein sequence ID" value="HHS51957.1"/>
    <property type="molecule type" value="Genomic_DNA"/>
</dbReference>
<comment type="subcellular location">
    <subcellularLocation>
        <location evidence="1">Membrane</location>
        <topology evidence="1">Multi-pass membrane protein</topology>
    </subcellularLocation>
</comment>
<keyword evidence="6 7" id="KW-0472">Membrane</keyword>
<dbReference type="GO" id="GO:0006508">
    <property type="term" value="P:proteolysis"/>
    <property type="evidence" value="ECO:0007669"/>
    <property type="project" value="UniProtKB-KW"/>
</dbReference>
<dbReference type="Gene3D" id="1.20.1540.10">
    <property type="entry name" value="Rhomboid-like"/>
    <property type="match status" value="1"/>
</dbReference>
<evidence type="ECO:0000256" key="3">
    <source>
        <dbReference type="ARBA" id="ARBA00022692"/>
    </source>
</evidence>
<comment type="caution">
    <text evidence="9">The sequence shown here is derived from an EMBL/GenBank/DDBJ whole genome shotgun (WGS) entry which is preliminary data.</text>
</comment>
<protein>
    <submittedName>
        <fullName evidence="9">Rhomboid family intramembrane serine protease</fullName>
    </submittedName>
</protein>
<evidence type="ECO:0000313" key="9">
    <source>
        <dbReference type="EMBL" id="HHS51957.1"/>
    </source>
</evidence>
<dbReference type="AlphaFoldDB" id="A0A7C6EAA4"/>
<accession>A0A7C6EAA4</accession>
<evidence type="ECO:0000259" key="8">
    <source>
        <dbReference type="Pfam" id="PF01694"/>
    </source>
</evidence>
<evidence type="ECO:0000256" key="1">
    <source>
        <dbReference type="ARBA" id="ARBA00004141"/>
    </source>
</evidence>
<keyword evidence="9" id="KW-0645">Protease</keyword>
<dbReference type="PANTHER" id="PTHR43731:SF14">
    <property type="entry name" value="PRESENILIN-ASSOCIATED RHOMBOID-LIKE PROTEIN, MITOCHONDRIAL"/>
    <property type="match status" value="1"/>
</dbReference>
<dbReference type="SUPFAM" id="SSF144091">
    <property type="entry name" value="Rhomboid-like"/>
    <property type="match status" value="1"/>
</dbReference>
<feature type="domain" description="Peptidase S54 rhomboid" evidence="8">
    <location>
        <begin position="57"/>
        <end position="209"/>
    </location>
</feature>
<feature type="transmembrane region" description="Helical" evidence="7">
    <location>
        <begin position="121"/>
        <end position="140"/>
    </location>
</feature>
<dbReference type="GO" id="GO:0004252">
    <property type="term" value="F:serine-type endopeptidase activity"/>
    <property type="evidence" value="ECO:0007669"/>
    <property type="project" value="InterPro"/>
</dbReference>
<dbReference type="PANTHER" id="PTHR43731">
    <property type="entry name" value="RHOMBOID PROTEASE"/>
    <property type="match status" value="1"/>
</dbReference>
<feature type="transmembrane region" description="Helical" evidence="7">
    <location>
        <begin position="185"/>
        <end position="207"/>
    </location>
</feature>
<dbReference type="GO" id="GO:0016020">
    <property type="term" value="C:membrane"/>
    <property type="evidence" value="ECO:0007669"/>
    <property type="project" value="UniProtKB-SubCell"/>
</dbReference>
<dbReference type="InterPro" id="IPR035952">
    <property type="entry name" value="Rhomboid-like_sf"/>
</dbReference>
<proteinExistence type="inferred from homology"/>
<keyword evidence="5 7" id="KW-1133">Transmembrane helix</keyword>
<gene>
    <name evidence="9" type="ORF">ENW73_03685</name>
</gene>
<feature type="transmembrane region" description="Helical" evidence="7">
    <location>
        <begin position="41"/>
        <end position="59"/>
    </location>
</feature>
<feature type="transmembrane region" description="Helical" evidence="7">
    <location>
        <begin position="65"/>
        <end position="83"/>
    </location>
</feature>
<name>A0A7C6EAA4_UNCW3</name>
<dbReference type="InterPro" id="IPR022764">
    <property type="entry name" value="Peptidase_S54_rhomboid_dom"/>
</dbReference>
<organism evidence="9">
    <name type="scientific">candidate division WOR-3 bacterium</name>
    <dbReference type="NCBI Taxonomy" id="2052148"/>
    <lineage>
        <taxon>Bacteria</taxon>
        <taxon>Bacteria division WOR-3</taxon>
    </lineage>
</organism>
<feature type="transmembrane region" description="Helical" evidence="7">
    <location>
        <begin position="147"/>
        <end position="173"/>
    </location>
</feature>
<comment type="similarity">
    <text evidence="2">Belongs to the peptidase S54 family.</text>
</comment>
<evidence type="ECO:0000256" key="4">
    <source>
        <dbReference type="ARBA" id="ARBA00022801"/>
    </source>
</evidence>
<keyword evidence="4" id="KW-0378">Hydrolase</keyword>
<dbReference type="Pfam" id="PF01694">
    <property type="entry name" value="Rhomboid"/>
    <property type="match status" value="1"/>
</dbReference>
<sequence>MIPIKDDIPSQKKPITTIILIFLNVLVFIYQLSLGREVNTFIYYFGMIPRDILLGHNLYTLISSMFVHGGFWHILGNMLYLWIFGDNVEDAFGHIGFLIMYLISGLAGSAIHILTALGSKVPTIGASGAISGVLGAYFILYPRAQVLALVPIFFFLRFMALPAFLFLGFWFILQLLYGAGSIGGGAGVAFFAHIGGFIAGALLALLVRNRIRRRIRYEIY</sequence>
<evidence type="ECO:0000256" key="7">
    <source>
        <dbReference type="SAM" id="Phobius"/>
    </source>
</evidence>
<feature type="transmembrane region" description="Helical" evidence="7">
    <location>
        <begin position="95"/>
        <end position="115"/>
    </location>
</feature>
<dbReference type="InterPro" id="IPR050925">
    <property type="entry name" value="Rhomboid_protease_S54"/>
</dbReference>
<keyword evidence="3 7" id="KW-0812">Transmembrane</keyword>
<dbReference type="FunFam" id="1.20.1540.10:FF:000027">
    <property type="entry name" value="Rhomboid family intramembrane serine protease"/>
    <property type="match status" value="1"/>
</dbReference>
<reference evidence="9" key="1">
    <citation type="journal article" date="2020" name="mSystems">
        <title>Genome- and Community-Level Interaction Insights into Carbon Utilization and Element Cycling Functions of Hydrothermarchaeota in Hydrothermal Sediment.</title>
        <authorList>
            <person name="Zhou Z."/>
            <person name="Liu Y."/>
            <person name="Xu W."/>
            <person name="Pan J."/>
            <person name="Luo Z.H."/>
            <person name="Li M."/>
        </authorList>
    </citation>
    <scope>NUCLEOTIDE SEQUENCE [LARGE SCALE GENOMIC DNA]</scope>
    <source>
        <strain evidence="9">SpSt-876</strain>
    </source>
</reference>